<accession>A0A5M8PNH8</accession>
<name>A0A5M8PNH8_9LECA</name>
<dbReference type="AlphaFoldDB" id="A0A5M8PNH8"/>
<feature type="compositionally biased region" description="Acidic residues" evidence="1">
    <location>
        <begin position="25"/>
        <end position="56"/>
    </location>
</feature>
<feature type="region of interest" description="Disordered" evidence="1">
    <location>
        <begin position="1"/>
        <end position="79"/>
    </location>
</feature>
<reference evidence="2 3" key="1">
    <citation type="submission" date="2019-09" db="EMBL/GenBank/DDBJ databases">
        <title>The hologenome of the rock-dwelling lichen Lasallia pustulata.</title>
        <authorList>
            <person name="Greshake Tzovaras B."/>
            <person name="Segers F."/>
            <person name="Bicker A."/>
            <person name="Dal Grande F."/>
            <person name="Otte J."/>
            <person name="Hankeln T."/>
            <person name="Schmitt I."/>
            <person name="Ebersberger I."/>
        </authorList>
    </citation>
    <scope>NUCLEOTIDE SEQUENCE [LARGE SCALE GENOMIC DNA]</scope>
    <source>
        <strain evidence="2">A1-1</strain>
    </source>
</reference>
<evidence type="ECO:0000256" key="1">
    <source>
        <dbReference type="SAM" id="MobiDB-lite"/>
    </source>
</evidence>
<proteinExistence type="predicted"/>
<comment type="caution">
    <text evidence="2">The sequence shown here is derived from an EMBL/GenBank/DDBJ whole genome shotgun (WGS) entry which is preliminary data.</text>
</comment>
<sequence length="275" mass="31562">MSQVAPHGDGDNDANDSDAMVASNAEEDDKDNQFDEDMESDDDEDEEGNDGDDEDNNSTAKESEAKKPIAEESSAATTAMIDAEDGPVVYFYRRHDPNRKIYQLSLEKADTWMGLRRYLGPLVSQTGRFKIYGPDDRQISEVFWKPYPKDGKTFSFIFSELIFATIISTNSTAPGYSLFTMTITEKTLVHELRSLIHWEMRVQRWRAPEESADLELDVFLRVNDRPCIARMKPHHLISNYLQGKSEQLKIKVRNMEVERGGQLTWPAWNETMYWG</sequence>
<gene>
    <name evidence="2" type="ORF">FRX48_05685</name>
</gene>
<protein>
    <submittedName>
        <fullName evidence="2">Uncharacterized protein</fullName>
    </submittedName>
</protein>
<dbReference type="EMBL" id="VXIT01000009">
    <property type="protein sequence ID" value="KAA6410264.1"/>
    <property type="molecule type" value="Genomic_DNA"/>
</dbReference>
<evidence type="ECO:0000313" key="3">
    <source>
        <dbReference type="Proteomes" id="UP000324767"/>
    </source>
</evidence>
<organism evidence="2 3">
    <name type="scientific">Lasallia pustulata</name>
    <dbReference type="NCBI Taxonomy" id="136370"/>
    <lineage>
        <taxon>Eukaryota</taxon>
        <taxon>Fungi</taxon>
        <taxon>Dikarya</taxon>
        <taxon>Ascomycota</taxon>
        <taxon>Pezizomycotina</taxon>
        <taxon>Lecanoromycetes</taxon>
        <taxon>OSLEUM clade</taxon>
        <taxon>Umbilicariomycetidae</taxon>
        <taxon>Umbilicariales</taxon>
        <taxon>Umbilicariaceae</taxon>
        <taxon>Lasallia</taxon>
    </lineage>
</organism>
<evidence type="ECO:0000313" key="2">
    <source>
        <dbReference type="EMBL" id="KAA6410264.1"/>
    </source>
</evidence>
<dbReference type="Proteomes" id="UP000324767">
    <property type="component" value="Unassembled WGS sequence"/>
</dbReference>
<dbReference type="OrthoDB" id="10451833at2759"/>
<feature type="compositionally biased region" description="Basic and acidic residues" evidence="1">
    <location>
        <begin position="61"/>
        <end position="70"/>
    </location>
</feature>